<dbReference type="Proteomes" id="UP000229236">
    <property type="component" value="Unassembled WGS sequence"/>
</dbReference>
<sequence>MEFLAFSQTKLGSSFDITRARVNKASVIPLLSSFVFSVPPSRRKVLGAKSKQAGKKEGGLGNSAFPLRNQIVDSPATCPNTWRAEPRKKNTLSFFKRNFTSAKSEMQGVFFLSGLPRLCEAVAERFIHHWDFARNTFELCPEHTARKRNRVRMQKYGRHEVPSVLNSPQKILNLKGFATQSVAPR</sequence>
<organism evidence="1 2">
    <name type="scientific">Candidatus Yonathbacteria bacterium CG_4_9_14_0_8_um_filter_46_47</name>
    <dbReference type="NCBI Taxonomy" id="1975106"/>
    <lineage>
        <taxon>Bacteria</taxon>
        <taxon>Candidatus Yonathiibacteriota</taxon>
    </lineage>
</organism>
<accession>A0A2M8D5N9</accession>
<protein>
    <submittedName>
        <fullName evidence="1">Uncharacterized protein</fullName>
    </submittedName>
</protein>
<dbReference type="AlphaFoldDB" id="A0A2M8D5N9"/>
<proteinExistence type="predicted"/>
<evidence type="ECO:0000313" key="2">
    <source>
        <dbReference type="Proteomes" id="UP000229236"/>
    </source>
</evidence>
<gene>
    <name evidence="1" type="ORF">CO088_04425</name>
</gene>
<name>A0A2M8D5N9_9BACT</name>
<evidence type="ECO:0000313" key="1">
    <source>
        <dbReference type="EMBL" id="PJB81838.1"/>
    </source>
</evidence>
<dbReference type="EMBL" id="PFTM01000072">
    <property type="protein sequence ID" value="PJB81838.1"/>
    <property type="molecule type" value="Genomic_DNA"/>
</dbReference>
<reference evidence="2" key="1">
    <citation type="submission" date="2017-09" db="EMBL/GenBank/DDBJ databases">
        <title>Depth-based differentiation of microbial function through sediment-hosted aquifers and enrichment of novel symbionts in the deep terrestrial subsurface.</title>
        <authorList>
            <person name="Probst A.J."/>
            <person name="Ladd B."/>
            <person name="Jarett J.K."/>
            <person name="Geller-Mcgrath D.E."/>
            <person name="Sieber C.M.K."/>
            <person name="Emerson J.B."/>
            <person name="Anantharaman K."/>
            <person name="Thomas B.C."/>
            <person name="Malmstrom R."/>
            <person name="Stieglmeier M."/>
            <person name="Klingl A."/>
            <person name="Woyke T."/>
            <person name="Ryan C.M."/>
            <person name="Banfield J.F."/>
        </authorList>
    </citation>
    <scope>NUCLEOTIDE SEQUENCE [LARGE SCALE GENOMIC DNA]</scope>
</reference>
<comment type="caution">
    <text evidence="1">The sequence shown here is derived from an EMBL/GenBank/DDBJ whole genome shotgun (WGS) entry which is preliminary data.</text>
</comment>